<dbReference type="Pfam" id="PF00440">
    <property type="entry name" value="TetR_N"/>
    <property type="match status" value="1"/>
</dbReference>
<dbReference type="PROSITE" id="PS50977">
    <property type="entry name" value="HTH_TETR_2"/>
    <property type="match status" value="1"/>
</dbReference>
<evidence type="ECO:0000256" key="2">
    <source>
        <dbReference type="PROSITE-ProRule" id="PRU00335"/>
    </source>
</evidence>
<gene>
    <name evidence="4" type="ORF">GGR16_001592</name>
</gene>
<accession>A0A840C0S7</accession>
<dbReference type="AlphaFoldDB" id="A0A840C0S7"/>
<dbReference type="GO" id="GO:0003700">
    <property type="term" value="F:DNA-binding transcription factor activity"/>
    <property type="evidence" value="ECO:0007669"/>
    <property type="project" value="TreeGrafter"/>
</dbReference>
<dbReference type="Gene3D" id="1.10.357.10">
    <property type="entry name" value="Tetracycline Repressor, domain 2"/>
    <property type="match status" value="1"/>
</dbReference>
<feature type="domain" description="HTH tetR-type" evidence="3">
    <location>
        <begin position="18"/>
        <end position="78"/>
    </location>
</feature>
<comment type="caution">
    <text evidence="4">The sequence shown here is derived from an EMBL/GenBank/DDBJ whole genome shotgun (WGS) entry which is preliminary data.</text>
</comment>
<feature type="DNA-binding region" description="H-T-H motif" evidence="2">
    <location>
        <begin position="41"/>
        <end position="60"/>
    </location>
</feature>
<dbReference type="PANTHER" id="PTHR30055:SF223">
    <property type="entry name" value="HTH-TYPE TRANSCRIPTIONAL REGULATOR UIDR"/>
    <property type="match status" value="1"/>
</dbReference>
<dbReference type="InterPro" id="IPR050109">
    <property type="entry name" value="HTH-type_TetR-like_transc_reg"/>
</dbReference>
<dbReference type="PANTHER" id="PTHR30055">
    <property type="entry name" value="HTH-TYPE TRANSCRIPTIONAL REGULATOR RUTR"/>
    <property type="match status" value="1"/>
</dbReference>
<evidence type="ECO:0000259" key="3">
    <source>
        <dbReference type="PROSITE" id="PS50977"/>
    </source>
</evidence>
<name>A0A840C0S7_9HYPH</name>
<dbReference type="GO" id="GO:0000976">
    <property type="term" value="F:transcription cis-regulatory region binding"/>
    <property type="evidence" value="ECO:0007669"/>
    <property type="project" value="TreeGrafter"/>
</dbReference>
<dbReference type="EMBL" id="JACIEN010000001">
    <property type="protein sequence ID" value="MBB4016586.1"/>
    <property type="molecule type" value="Genomic_DNA"/>
</dbReference>
<evidence type="ECO:0000313" key="5">
    <source>
        <dbReference type="Proteomes" id="UP000577362"/>
    </source>
</evidence>
<dbReference type="Proteomes" id="UP000577362">
    <property type="component" value="Unassembled WGS sequence"/>
</dbReference>
<keyword evidence="5" id="KW-1185">Reference proteome</keyword>
<dbReference type="SUPFAM" id="SSF46689">
    <property type="entry name" value="Homeodomain-like"/>
    <property type="match status" value="1"/>
</dbReference>
<sequence length="200" mass="21008">MEKKAAGREPPAARLSKGERRAQLLETALAMVREEGTDGLTLAAVAERAGVTKPIAYDHFGTRSGLLIALYRLLDERQVEALRRALAVAPRQLAEVARVVAQAHVDCCAAGGEWLAVSAALKGDEAMEAVQRELVDGCIALYGRAFGPYTALTGERLRLACVGFLGAGEAIGAEVVRGRVAEAAAVSAFTQLIVASLAKP</sequence>
<evidence type="ECO:0000256" key="1">
    <source>
        <dbReference type="ARBA" id="ARBA00023125"/>
    </source>
</evidence>
<protein>
    <submittedName>
        <fullName evidence="4">AcrR family transcriptional regulator</fullName>
    </submittedName>
</protein>
<dbReference type="PRINTS" id="PR00455">
    <property type="entry name" value="HTHTETR"/>
</dbReference>
<keyword evidence="1 2" id="KW-0238">DNA-binding</keyword>
<evidence type="ECO:0000313" key="4">
    <source>
        <dbReference type="EMBL" id="MBB4016586.1"/>
    </source>
</evidence>
<proteinExistence type="predicted"/>
<dbReference type="InterPro" id="IPR001647">
    <property type="entry name" value="HTH_TetR"/>
</dbReference>
<dbReference type="RefSeq" id="WP_026015368.1">
    <property type="nucleotide sequence ID" value="NZ_JACIEN010000001.1"/>
</dbReference>
<organism evidence="4 5">
    <name type="scientific">Chelatococcus caeni</name>
    <dbReference type="NCBI Taxonomy" id="1348468"/>
    <lineage>
        <taxon>Bacteria</taxon>
        <taxon>Pseudomonadati</taxon>
        <taxon>Pseudomonadota</taxon>
        <taxon>Alphaproteobacteria</taxon>
        <taxon>Hyphomicrobiales</taxon>
        <taxon>Chelatococcaceae</taxon>
        <taxon>Chelatococcus</taxon>
    </lineage>
</organism>
<dbReference type="InterPro" id="IPR009057">
    <property type="entry name" value="Homeodomain-like_sf"/>
</dbReference>
<reference evidence="4 5" key="1">
    <citation type="submission" date="2020-08" db="EMBL/GenBank/DDBJ databases">
        <title>Genomic Encyclopedia of Type Strains, Phase IV (KMG-IV): sequencing the most valuable type-strain genomes for metagenomic binning, comparative biology and taxonomic classification.</title>
        <authorList>
            <person name="Goeker M."/>
        </authorList>
    </citation>
    <scope>NUCLEOTIDE SEQUENCE [LARGE SCALE GENOMIC DNA]</scope>
    <source>
        <strain evidence="4 5">DSM 103737</strain>
    </source>
</reference>